<evidence type="ECO:0000313" key="12">
    <source>
        <dbReference type="Proteomes" id="UP000664265"/>
    </source>
</evidence>
<accession>A0ABS3M6H0</accession>
<keyword evidence="2" id="KW-0813">Transport</keyword>
<dbReference type="Gene3D" id="2.40.170.20">
    <property type="entry name" value="TonB-dependent receptor, beta-barrel domain"/>
    <property type="match status" value="1"/>
</dbReference>
<dbReference type="Pfam" id="PF13620">
    <property type="entry name" value="CarboxypepD_reg"/>
    <property type="match status" value="1"/>
</dbReference>
<dbReference type="PANTHER" id="PTHR30069:SF29">
    <property type="entry name" value="HEMOGLOBIN AND HEMOGLOBIN-HAPTOGLOBIN-BINDING PROTEIN 1-RELATED"/>
    <property type="match status" value="1"/>
</dbReference>
<evidence type="ECO:0000256" key="8">
    <source>
        <dbReference type="ARBA" id="ARBA00023170"/>
    </source>
</evidence>
<organism evidence="11 12">
    <name type="scientific">Prevotella illustrans</name>
    <dbReference type="NCBI Taxonomy" id="2800387"/>
    <lineage>
        <taxon>Bacteria</taxon>
        <taxon>Pseudomonadati</taxon>
        <taxon>Bacteroidota</taxon>
        <taxon>Bacteroidia</taxon>
        <taxon>Bacteroidales</taxon>
        <taxon>Prevotellaceae</taxon>
        <taxon>Prevotella</taxon>
    </lineage>
</organism>
<keyword evidence="5" id="KW-0732">Signal</keyword>
<comment type="subcellular location">
    <subcellularLocation>
        <location evidence="1">Cell outer membrane</location>
        <topology evidence="1">Multi-pass membrane protein</topology>
    </subcellularLocation>
</comment>
<reference evidence="11 12" key="1">
    <citation type="submission" date="2021-01" db="EMBL/GenBank/DDBJ databases">
        <title>Prevotella A2931 sp. nov.</title>
        <authorList>
            <person name="Buhl M."/>
            <person name="Oberhettinger P."/>
        </authorList>
    </citation>
    <scope>NUCLEOTIDE SEQUENCE [LARGE SCALE GENOMIC DNA]</scope>
    <source>
        <strain evidence="11 12">A2931</strain>
    </source>
</reference>
<keyword evidence="3" id="KW-1134">Transmembrane beta strand</keyword>
<evidence type="ECO:0000259" key="10">
    <source>
        <dbReference type="Pfam" id="PF00593"/>
    </source>
</evidence>
<gene>
    <name evidence="11" type="ORF">JHU38_08305</name>
</gene>
<protein>
    <submittedName>
        <fullName evidence="11">TonB-dependent receptor</fullName>
    </submittedName>
</protein>
<keyword evidence="6" id="KW-0798">TonB box</keyword>
<dbReference type="Proteomes" id="UP000664265">
    <property type="component" value="Unassembled WGS sequence"/>
</dbReference>
<dbReference type="Pfam" id="PF00593">
    <property type="entry name" value="TonB_dep_Rec_b-barrel"/>
    <property type="match status" value="1"/>
</dbReference>
<keyword evidence="7" id="KW-0472">Membrane</keyword>
<sequence length="814" mass="92551">MLSLASINVGAQTQVAEEVLHLKPSSATVRVWINRVEQQARVILSYNPALIHMDHKVTVSHQGPITISRLLALVLDGYSYRLVPMPGRKLLIQIKGTPTTALSRDDNSLSAVETVPQAGLRGIVSEAGSGEKLLGATVTLTDYTGRRHYAVTGPDGSFYISAPQGPCQLNIHYMGYANWQQTIRLRGDMHRAVALSPIAFAIKTVNVERRKSMEELDEVAPSNMVAFSHADLYSQIRILPGVSTSAANLDFHAAGGSSDENLFLLDGFPVYNPGHINSMLSPFNGDVLKSVSFYNGFIPTQYEGRLSSVTDSRLRDGNKETFSNTLSLDMPAASVVSEGPIIKNKLSYLIGGRHSWLDFFDRFVSEDNRMNHSFYDTNVKLSLQLDSVTALSFSAYNSTDDYRLGEQQQSTSTLHWNNQLYALHFGTYVTPSISNQTSVAYARHSTRANPQDFGFDNLKELHNRIKTIYVNTQFTYTPGNLYTLRWGIKGTMEKYELTAFGIDMKSQWEPINQLSLFYDNRLRITSSFFAQVGVNYLRYIPRHYKGYSSIQPRLSLKYALDDNNMLYANIARTEQFFHHVRMIALATPFDFVMPSIKGFKPSTATHLEIGWKHFTRQGLLELSAYYKQRRNLLALRPDFYLENSDWSRWIMEGNGDSRGVGIYYYDQWKHWKWQLSYTFSKSREWFSLLADRGKLPSLYDVPHVLNGALSYQLGQSSLFTVGGNLHSGLIVMDDVDDYSDSHDSYATFRKQRDPMRFRVDASYSFQKDFKKSRLLLRFGLYNIIGNPSEDEMLHYFSIQIKDRLMPFGTISFKF</sequence>
<evidence type="ECO:0000256" key="4">
    <source>
        <dbReference type="ARBA" id="ARBA00022692"/>
    </source>
</evidence>
<dbReference type="EMBL" id="JAERMS010000026">
    <property type="protein sequence ID" value="MBO1363768.1"/>
    <property type="molecule type" value="Genomic_DNA"/>
</dbReference>
<evidence type="ECO:0000256" key="6">
    <source>
        <dbReference type="ARBA" id="ARBA00023077"/>
    </source>
</evidence>
<keyword evidence="8 11" id="KW-0675">Receptor</keyword>
<dbReference type="InterPro" id="IPR039426">
    <property type="entry name" value="TonB-dep_rcpt-like"/>
</dbReference>
<evidence type="ECO:0000256" key="2">
    <source>
        <dbReference type="ARBA" id="ARBA00022448"/>
    </source>
</evidence>
<name>A0ABS3M6H0_9BACT</name>
<evidence type="ECO:0000256" key="7">
    <source>
        <dbReference type="ARBA" id="ARBA00023136"/>
    </source>
</evidence>
<proteinExistence type="predicted"/>
<dbReference type="SUPFAM" id="SSF56935">
    <property type="entry name" value="Porins"/>
    <property type="match status" value="1"/>
</dbReference>
<dbReference type="InterPro" id="IPR000531">
    <property type="entry name" value="Beta-barrel_TonB"/>
</dbReference>
<evidence type="ECO:0000313" key="11">
    <source>
        <dbReference type="EMBL" id="MBO1363768.1"/>
    </source>
</evidence>
<evidence type="ECO:0000256" key="3">
    <source>
        <dbReference type="ARBA" id="ARBA00022452"/>
    </source>
</evidence>
<dbReference type="InterPro" id="IPR008969">
    <property type="entry name" value="CarboxyPept-like_regulatory"/>
</dbReference>
<keyword evidence="4" id="KW-0812">Transmembrane</keyword>
<evidence type="ECO:0000256" key="1">
    <source>
        <dbReference type="ARBA" id="ARBA00004571"/>
    </source>
</evidence>
<dbReference type="Gene3D" id="2.60.40.1120">
    <property type="entry name" value="Carboxypeptidase-like, regulatory domain"/>
    <property type="match status" value="1"/>
</dbReference>
<evidence type="ECO:0000256" key="9">
    <source>
        <dbReference type="ARBA" id="ARBA00023237"/>
    </source>
</evidence>
<dbReference type="SUPFAM" id="SSF49464">
    <property type="entry name" value="Carboxypeptidase regulatory domain-like"/>
    <property type="match status" value="1"/>
</dbReference>
<feature type="domain" description="TonB-dependent receptor-like beta-barrel" evidence="10">
    <location>
        <begin position="367"/>
        <end position="783"/>
    </location>
</feature>
<evidence type="ECO:0000256" key="5">
    <source>
        <dbReference type="ARBA" id="ARBA00022729"/>
    </source>
</evidence>
<comment type="caution">
    <text evidence="11">The sequence shown here is derived from an EMBL/GenBank/DDBJ whole genome shotgun (WGS) entry which is preliminary data.</text>
</comment>
<keyword evidence="12" id="KW-1185">Reference proteome</keyword>
<dbReference type="InterPro" id="IPR036942">
    <property type="entry name" value="Beta-barrel_TonB_sf"/>
</dbReference>
<keyword evidence="9" id="KW-0998">Cell outer membrane</keyword>
<dbReference type="PANTHER" id="PTHR30069">
    <property type="entry name" value="TONB-DEPENDENT OUTER MEMBRANE RECEPTOR"/>
    <property type="match status" value="1"/>
</dbReference>